<evidence type="ECO:0000313" key="16">
    <source>
        <dbReference type="Proteomes" id="UP000078397"/>
    </source>
</evidence>
<evidence type="ECO:0000313" key="15">
    <source>
        <dbReference type="EMBL" id="OAQ67846.1"/>
    </source>
</evidence>
<evidence type="ECO:0000256" key="6">
    <source>
        <dbReference type="ARBA" id="ARBA00022529"/>
    </source>
</evidence>
<evidence type="ECO:0000256" key="8">
    <source>
        <dbReference type="ARBA" id="ARBA00022801"/>
    </source>
</evidence>
<keyword evidence="9" id="KW-1015">Disulfide bond</keyword>
<dbReference type="InterPro" id="IPR017853">
    <property type="entry name" value="GH"/>
</dbReference>
<evidence type="ECO:0000256" key="13">
    <source>
        <dbReference type="ARBA" id="ARBA00075474"/>
    </source>
</evidence>
<keyword evidence="14" id="KW-0732">Signal</keyword>
<dbReference type="AlphaFoldDB" id="A0A179FQF6"/>
<dbReference type="SMART" id="SM00641">
    <property type="entry name" value="Glyco_25"/>
    <property type="match status" value="1"/>
</dbReference>
<keyword evidence="5" id="KW-0964">Secreted</keyword>
<dbReference type="InterPro" id="IPR002053">
    <property type="entry name" value="Glyco_hydro_25"/>
</dbReference>
<dbReference type="SUPFAM" id="SSF51445">
    <property type="entry name" value="(Trans)glycosidases"/>
    <property type="match status" value="1"/>
</dbReference>
<evidence type="ECO:0000256" key="2">
    <source>
        <dbReference type="ARBA" id="ARBA00004613"/>
    </source>
</evidence>
<dbReference type="EMBL" id="LSBJ02000003">
    <property type="protein sequence ID" value="OAQ67846.1"/>
    <property type="molecule type" value="Genomic_DNA"/>
</dbReference>
<keyword evidence="10" id="KW-0326">Glycosidase</keyword>
<dbReference type="Proteomes" id="UP000078397">
    <property type="component" value="Unassembled WGS sequence"/>
</dbReference>
<proteinExistence type="inferred from homology"/>
<dbReference type="PANTHER" id="PTHR34135">
    <property type="entry name" value="LYSOZYME"/>
    <property type="match status" value="1"/>
</dbReference>
<organism evidence="15 16">
    <name type="scientific">Pochonia chlamydosporia 170</name>
    <dbReference type="NCBI Taxonomy" id="1380566"/>
    <lineage>
        <taxon>Eukaryota</taxon>
        <taxon>Fungi</taxon>
        <taxon>Dikarya</taxon>
        <taxon>Ascomycota</taxon>
        <taxon>Pezizomycotina</taxon>
        <taxon>Sordariomycetes</taxon>
        <taxon>Hypocreomycetidae</taxon>
        <taxon>Hypocreales</taxon>
        <taxon>Clavicipitaceae</taxon>
        <taxon>Pochonia</taxon>
    </lineage>
</organism>
<comment type="subcellular location">
    <subcellularLocation>
        <location evidence="2">Secreted</location>
    </subcellularLocation>
</comment>
<dbReference type="GO" id="GO:0016052">
    <property type="term" value="P:carbohydrate catabolic process"/>
    <property type="evidence" value="ECO:0007669"/>
    <property type="project" value="TreeGrafter"/>
</dbReference>
<evidence type="ECO:0000256" key="3">
    <source>
        <dbReference type="ARBA" id="ARBA00010646"/>
    </source>
</evidence>
<evidence type="ECO:0000256" key="1">
    <source>
        <dbReference type="ARBA" id="ARBA00000632"/>
    </source>
</evidence>
<dbReference type="GO" id="GO:0003796">
    <property type="term" value="F:lysozyme activity"/>
    <property type="evidence" value="ECO:0007669"/>
    <property type="project" value="UniProtKB-EC"/>
</dbReference>
<keyword evidence="16" id="KW-1185">Reference proteome</keyword>
<evidence type="ECO:0000256" key="14">
    <source>
        <dbReference type="SAM" id="SignalP"/>
    </source>
</evidence>
<evidence type="ECO:0000256" key="10">
    <source>
        <dbReference type="ARBA" id="ARBA00023295"/>
    </source>
</evidence>
<dbReference type="PANTHER" id="PTHR34135:SF2">
    <property type="entry name" value="LYSOZYME"/>
    <property type="match status" value="1"/>
</dbReference>
<keyword evidence="8 15" id="KW-0378">Hydrolase</keyword>
<sequence length="227" mass="24660">MKLTNSITITTLALASTASADVKGFDVSNNQESVDFNKAYADGARFVIIKATQGTDFIDPKFNKYYTDATNAKLIRGPYHFAEPGNGKGADQANYFLQHGGKWSNDGITLPGMIDLEALKNHPTCFGLSPADMTAWITDFAETYHTATSRYPMIYTNRGWWQSCTGDSNALKDKCPLVLASWGSEPGAIPGGWGQLTIWQYSNSSAWGGDADSFNGDETQLKKLATG</sequence>
<dbReference type="RefSeq" id="XP_018144696.1">
    <property type="nucleotide sequence ID" value="XM_018293494.1"/>
</dbReference>
<evidence type="ECO:0000256" key="12">
    <source>
        <dbReference type="ARBA" id="ARBA00073159"/>
    </source>
</evidence>
<gene>
    <name evidence="15" type="ORF">VFPPC_15741</name>
</gene>
<keyword evidence="7" id="KW-0081">Bacteriolytic enzyme</keyword>
<dbReference type="GO" id="GO:0005576">
    <property type="term" value="C:extracellular region"/>
    <property type="evidence" value="ECO:0007669"/>
    <property type="project" value="UniProtKB-SubCell"/>
</dbReference>
<dbReference type="GO" id="GO:0016998">
    <property type="term" value="P:cell wall macromolecule catabolic process"/>
    <property type="evidence" value="ECO:0007669"/>
    <property type="project" value="InterPro"/>
</dbReference>
<comment type="catalytic activity">
    <reaction evidence="1">
        <text>Hydrolysis of (1-&gt;4)-beta-linkages between N-acetylmuramic acid and N-acetyl-D-glucosamine residues in a peptidoglycan and between N-acetyl-D-glucosamine residues in chitodextrins.</text>
        <dbReference type="EC" id="3.2.1.17"/>
    </reaction>
</comment>
<evidence type="ECO:0000256" key="5">
    <source>
        <dbReference type="ARBA" id="ARBA00022525"/>
    </source>
</evidence>
<evidence type="ECO:0000256" key="7">
    <source>
        <dbReference type="ARBA" id="ARBA00022638"/>
    </source>
</evidence>
<dbReference type="FunFam" id="3.20.20.80:FF:000060">
    <property type="entry name" value="Lysozyme M1"/>
    <property type="match status" value="1"/>
</dbReference>
<evidence type="ECO:0000256" key="4">
    <source>
        <dbReference type="ARBA" id="ARBA00012732"/>
    </source>
</evidence>
<dbReference type="EC" id="3.2.1.17" evidence="4"/>
<accession>A0A179FQF6</accession>
<keyword evidence="6" id="KW-0929">Antimicrobial</keyword>
<reference evidence="15 16" key="1">
    <citation type="journal article" date="2016" name="PLoS Pathog.">
        <title>Biosynthesis of antibiotic leucinostatins in bio-control fungus Purpureocillium lilacinum and their inhibition on phytophthora revealed by genome mining.</title>
        <authorList>
            <person name="Wang G."/>
            <person name="Liu Z."/>
            <person name="Lin R."/>
            <person name="Li E."/>
            <person name="Mao Z."/>
            <person name="Ling J."/>
            <person name="Yang Y."/>
            <person name="Yin W.B."/>
            <person name="Xie B."/>
        </authorList>
    </citation>
    <scope>NUCLEOTIDE SEQUENCE [LARGE SCALE GENOMIC DNA]</scope>
    <source>
        <strain evidence="15">170</strain>
    </source>
</reference>
<name>A0A179FQF6_METCM</name>
<comment type="similarity">
    <text evidence="3">Belongs to the glycosyl hydrolase 25 family.</text>
</comment>
<dbReference type="KEGG" id="pchm:VFPPC_15741"/>
<dbReference type="Pfam" id="PF01183">
    <property type="entry name" value="Glyco_hydro_25"/>
    <property type="match status" value="1"/>
</dbReference>
<dbReference type="GO" id="GO:0031640">
    <property type="term" value="P:killing of cells of another organism"/>
    <property type="evidence" value="ECO:0007669"/>
    <property type="project" value="UniProtKB-KW"/>
</dbReference>
<evidence type="ECO:0000256" key="9">
    <source>
        <dbReference type="ARBA" id="ARBA00023157"/>
    </source>
</evidence>
<evidence type="ECO:0000256" key="11">
    <source>
        <dbReference type="ARBA" id="ARBA00055588"/>
    </source>
</evidence>
<dbReference type="GO" id="GO:0009253">
    <property type="term" value="P:peptidoglycan catabolic process"/>
    <property type="evidence" value="ECO:0007669"/>
    <property type="project" value="InterPro"/>
</dbReference>
<dbReference type="GeneID" id="28857488"/>
<dbReference type="GO" id="GO:0042742">
    <property type="term" value="P:defense response to bacterium"/>
    <property type="evidence" value="ECO:0007669"/>
    <property type="project" value="UniProtKB-KW"/>
</dbReference>
<feature type="chain" id="PRO_5008101949" description="N,O-diacetylmuramidase" evidence="14">
    <location>
        <begin position="21"/>
        <end position="227"/>
    </location>
</feature>
<comment type="function">
    <text evidence="11">This enzyme has both lysozyme (acetylmuramidase) and diacetylmuramidase activities.</text>
</comment>
<dbReference type="Gene3D" id="3.20.20.80">
    <property type="entry name" value="Glycosidases"/>
    <property type="match status" value="1"/>
</dbReference>
<dbReference type="PROSITE" id="PS51904">
    <property type="entry name" value="GLYCOSYL_HYDROL_F25_2"/>
    <property type="match status" value="1"/>
</dbReference>
<protein>
    <recommendedName>
        <fullName evidence="12">N,O-diacetylmuramidase</fullName>
        <ecNumber evidence="4">3.2.1.17</ecNumber>
    </recommendedName>
    <alternativeName>
        <fullName evidence="13">Lysozyme CH</fullName>
    </alternativeName>
</protein>
<dbReference type="InterPro" id="IPR018077">
    <property type="entry name" value="Glyco_hydro_fam25_subgr"/>
</dbReference>
<feature type="signal peptide" evidence="14">
    <location>
        <begin position="1"/>
        <end position="20"/>
    </location>
</feature>
<comment type="caution">
    <text evidence="15">The sequence shown here is derived from an EMBL/GenBank/DDBJ whole genome shotgun (WGS) entry which is preliminary data.</text>
</comment>
<dbReference type="OrthoDB" id="6590422at2759"/>